<accession>A0ABV4Y2K0</accession>
<gene>
    <name evidence="1" type="ORF">ACE1CI_30905</name>
</gene>
<keyword evidence="2" id="KW-1185">Reference proteome</keyword>
<reference evidence="1 2" key="1">
    <citation type="submission" date="2024-09" db="EMBL/GenBank/DDBJ databases">
        <title>Floridaenema gen nov. (Aerosakkonemataceae, Aerosakkonematales ord. nov., Cyanobacteria) from benthic tropical and subtropical fresh waters, with the description of four new species.</title>
        <authorList>
            <person name="Moretto J.A."/>
            <person name="Berthold D.E."/>
            <person name="Lefler F.W."/>
            <person name="Huang I.-S."/>
            <person name="Laughinghouse H. IV."/>
        </authorList>
    </citation>
    <scope>NUCLEOTIDE SEQUENCE [LARGE SCALE GENOMIC DNA]</scope>
    <source>
        <strain evidence="1 2">BLCC-F50</strain>
    </source>
</reference>
<evidence type="ECO:0000313" key="2">
    <source>
        <dbReference type="Proteomes" id="UP001576784"/>
    </source>
</evidence>
<protein>
    <submittedName>
        <fullName evidence="1">Uncharacterized protein</fullName>
    </submittedName>
</protein>
<dbReference type="RefSeq" id="WP_413266960.1">
    <property type="nucleotide sequence ID" value="NZ_JBHFNR010000251.1"/>
</dbReference>
<sequence>MNEQQSDIPSNPHIEVKNKYLYGQEVDDIINKKNVIGVVNGKNISGPGKTKLEKAGIAYAENVPESEFMESEDQEEG</sequence>
<evidence type="ECO:0000313" key="1">
    <source>
        <dbReference type="EMBL" id="MFB2897349.1"/>
    </source>
</evidence>
<comment type="caution">
    <text evidence="1">The sequence shown here is derived from an EMBL/GenBank/DDBJ whole genome shotgun (WGS) entry which is preliminary data.</text>
</comment>
<dbReference type="EMBL" id="JBHFNR010000251">
    <property type="protein sequence ID" value="MFB2897349.1"/>
    <property type="molecule type" value="Genomic_DNA"/>
</dbReference>
<proteinExistence type="predicted"/>
<name>A0ABV4Y2K0_9CYAN</name>
<dbReference type="Proteomes" id="UP001576784">
    <property type="component" value="Unassembled WGS sequence"/>
</dbReference>
<organism evidence="1 2">
    <name type="scientific">Floridaenema flaviceps BLCC-F50</name>
    <dbReference type="NCBI Taxonomy" id="3153642"/>
    <lineage>
        <taxon>Bacteria</taxon>
        <taxon>Bacillati</taxon>
        <taxon>Cyanobacteriota</taxon>
        <taxon>Cyanophyceae</taxon>
        <taxon>Oscillatoriophycideae</taxon>
        <taxon>Aerosakkonematales</taxon>
        <taxon>Aerosakkonemataceae</taxon>
        <taxon>Floridanema</taxon>
        <taxon>Floridanema flaviceps</taxon>
    </lineage>
</organism>